<keyword evidence="3" id="KW-0813">Transport</keyword>
<dbReference type="KEGG" id="ddf:DEFDS_0053"/>
<sequence length="436" mass="50119">MKKSLLVLLLTLILSSNIFAKVLTLDEAKKLVLENNSLIKAYEMEAKSAKYKKYQAYGAYLPKLNISETYMRSDEPATAAFAKMAQGRFDMQYFATQLKNPENVTNFETKVEIIQPIFMNGKIFFGIKQAKELEKASEYKLSRVKDNVLFNTYRSFYAVGLSKKALDVTKKSLERTKRYYEMAQDFYKNGMIVKSDLLVAESYLLMNEAAIKDAEKQVEVSKSYLQRLLNVDEDVDIIWSETDINLDRSLDDYIKLALANREDLKAYKHYLKINDYEVKKAKSSFLPEVALFANYKQNDDKIFGDAGTGFTVGAYAKLNLFNGFSDYNKVRESKSNYLSLLNKIADLKFQIKSEVKEAYYSLKASEKKLEAAKKQVEKAYEALKITENRFKEGLAKVTELLDREVEVKEAELRLLMAEYSLIVDKAKLMFAIGMIK</sequence>
<dbReference type="GO" id="GO:1990281">
    <property type="term" value="C:efflux pump complex"/>
    <property type="evidence" value="ECO:0007669"/>
    <property type="project" value="TreeGrafter"/>
</dbReference>
<dbReference type="PANTHER" id="PTHR30026">
    <property type="entry name" value="OUTER MEMBRANE PROTEIN TOLC"/>
    <property type="match status" value="1"/>
</dbReference>
<evidence type="ECO:0000313" key="10">
    <source>
        <dbReference type="EMBL" id="BAI79565.1"/>
    </source>
</evidence>
<dbReference type="HOGENOM" id="CLU_012817_11_0_0"/>
<dbReference type="Gene3D" id="1.20.1600.10">
    <property type="entry name" value="Outer membrane efflux proteins (OEP)"/>
    <property type="match status" value="1"/>
</dbReference>
<feature type="coiled-coil region" evidence="8">
    <location>
        <begin position="355"/>
        <end position="389"/>
    </location>
</feature>
<gene>
    <name evidence="10" type="ordered locus">DEFDS_0053</name>
</gene>
<accession>D3PAE2</accession>
<dbReference type="AlphaFoldDB" id="D3PAE2"/>
<dbReference type="GO" id="GO:0015562">
    <property type="term" value="F:efflux transmembrane transporter activity"/>
    <property type="evidence" value="ECO:0007669"/>
    <property type="project" value="InterPro"/>
</dbReference>
<keyword evidence="6" id="KW-0472">Membrane</keyword>
<dbReference type="GO" id="GO:0015288">
    <property type="term" value="F:porin activity"/>
    <property type="evidence" value="ECO:0007669"/>
    <property type="project" value="TreeGrafter"/>
</dbReference>
<dbReference type="SUPFAM" id="SSF56954">
    <property type="entry name" value="Outer membrane efflux proteins (OEP)"/>
    <property type="match status" value="1"/>
</dbReference>
<evidence type="ECO:0000256" key="6">
    <source>
        <dbReference type="ARBA" id="ARBA00023136"/>
    </source>
</evidence>
<protein>
    <recommendedName>
        <fullName evidence="12">Outer membrane efflux protein</fullName>
    </recommendedName>
</protein>
<evidence type="ECO:0000313" key="11">
    <source>
        <dbReference type="Proteomes" id="UP000001520"/>
    </source>
</evidence>
<evidence type="ECO:0008006" key="12">
    <source>
        <dbReference type="Google" id="ProtNLM"/>
    </source>
</evidence>
<comment type="similarity">
    <text evidence="2">Belongs to the outer membrane factor (OMF) (TC 1.B.17) family.</text>
</comment>
<evidence type="ECO:0000256" key="2">
    <source>
        <dbReference type="ARBA" id="ARBA00007613"/>
    </source>
</evidence>
<feature type="chain" id="PRO_5005342010" description="Outer membrane efflux protein" evidence="9">
    <location>
        <begin position="21"/>
        <end position="436"/>
    </location>
</feature>
<dbReference type="Pfam" id="PF02321">
    <property type="entry name" value="OEP"/>
    <property type="match status" value="2"/>
</dbReference>
<keyword evidence="9" id="KW-0732">Signal</keyword>
<dbReference type="GO" id="GO:0009279">
    <property type="term" value="C:cell outer membrane"/>
    <property type="evidence" value="ECO:0007669"/>
    <property type="project" value="UniProtKB-SubCell"/>
</dbReference>
<evidence type="ECO:0000256" key="4">
    <source>
        <dbReference type="ARBA" id="ARBA00022452"/>
    </source>
</evidence>
<evidence type="ECO:0000256" key="3">
    <source>
        <dbReference type="ARBA" id="ARBA00022448"/>
    </source>
</evidence>
<name>D3PAE2_DEFDS</name>
<evidence type="ECO:0000256" key="5">
    <source>
        <dbReference type="ARBA" id="ARBA00022692"/>
    </source>
</evidence>
<proteinExistence type="inferred from homology"/>
<organism evidence="10 11">
    <name type="scientific">Deferribacter desulfuricans (strain DSM 14783 / JCM 11476 / NBRC 101012 / SSM1)</name>
    <dbReference type="NCBI Taxonomy" id="639282"/>
    <lineage>
        <taxon>Bacteria</taxon>
        <taxon>Pseudomonadati</taxon>
        <taxon>Deferribacterota</taxon>
        <taxon>Deferribacteres</taxon>
        <taxon>Deferribacterales</taxon>
        <taxon>Deferribacteraceae</taxon>
        <taxon>Deferribacter</taxon>
    </lineage>
</organism>
<feature type="signal peptide" evidence="9">
    <location>
        <begin position="1"/>
        <end position="20"/>
    </location>
</feature>
<keyword evidence="7" id="KW-0998">Cell outer membrane</keyword>
<reference evidence="10 11" key="1">
    <citation type="journal article" date="2010" name="DNA Res.">
        <title>Bacterial lifestyle in a deep-sea hydrothermal vent chimney revealed by the genome sequence of the thermophilic bacterium Deferribacter desulfuricans SSM1.</title>
        <authorList>
            <person name="Takaki Y."/>
            <person name="Shimamura S."/>
            <person name="Nakagawa S."/>
            <person name="Fukuhara Y."/>
            <person name="Horikawa H."/>
            <person name="Ankai A."/>
            <person name="Harada T."/>
            <person name="Hosoyama A."/>
            <person name="Oguchi A."/>
            <person name="Fukui S."/>
            <person name="Fujita N."/>
            <person name="Takami H."/>
            <person name="Takai K."/>
        </authorList>
    </citation>
    <scope>NUCLEOTIDE SEQUENCE [LARGE SCALE GENOMIC DNA]</scope>
    <source>
        <strain evidence="11">DSM 14783 / JCM 11476 / NBRC 101012 / SSM1</strain>
    </source>
</reference>
<dbReference type="Proteomes" id="UP000001520">
    <property type="component" value="Chromosome"/>
</dbReference>
<dbReference type="RefSeq" id="WP_013006813.1">
    <property type="nucleotide sequence ID" value="NC_013939.1"/>
</dbReference>
<keyword evidence="11" id="KW-1185">Reference proteome</keyword>
<keyword evidence="4" id="KW-1134">Transmembrane beta strand</keyword>
<dbReference type="PANTHER" id="PTHR30026:SF20">
    <property type="entry name" value="OUTER MEMBRANE PROTEIN TOLC"/>
    <property type="match status" value="1"/>
</dbReference>
<keyword evidence="8" id="KW-0175">Coiled coil</keyword>
<keyword evidence="5" id="KW-0812">Transmembrane</keyword>
<evidence type="ECO:0000256" key="1">
    <source>
        <dbReference type="ARBA" id="ARBA00004442"/>
    </source>
</evidence>
<dbReference type="STRING" id="639282.DEFDS_0053"/>
<dbReference type="InterPro" id="IPR051906">
    <property type="entry name" value="TolC-like"/>
</dbReference>
<comment type="subcellular location">
    <subcellularLocation>
        <location evidence="1">Cell outer membrane</location>
    </subcellularLocation>
</comment>
<evidence type="ECO:0000256" key="7">
    <source>
        <dbReference type="ARBA" id="ARBA00023237"/>
    </source>
</evidence>
<dbReference type="EMBL" id="AP011529">
    <property type="protein sequence ID" value="BAI79565.1"/>
    <property type="molecule type" value="Genomic_DNA"/>
</dbReference>
<dbReference type="OrthoDB" id="5372171at2"/>
<dbReference type="InterPro" id="IPR003423">
    <property type="entry name" value="OMP_efflux"/>
</dbReference>
<dbReference type="eggNOG" id="COG1538">
    <property type="taxonomic scope" value="Bacteria"/>
</dbReference>
<evidence type="ECO:0000256" key="8">
    <source>
        <dbReference type="SAM" id="Coils"/>
    </source>
</evidence>
<evidence type="ECO:0000256" key="9">
    <source>
        <dbReference type="SAM" id="SignalP"/>
    </source>
</evidence>